<feature type="transmembrane region" description="Helical" evidence="8">
    <location>
        <begin position="80"/>
        <end position="99"/>
    </location>
</feature>
<protein>
    <recommendedName>
        <fullName evidence="9">DUF8201 domain-containing protein</fullName>
    </recommendedName>
</protein>
<accession>A0AAE4Z4T4</accession>
<evidence type="ECO:0000313" key="10">
    <source>
        <dbReference type="EMBL" id="NIR73775.1"/>
    </source>
</evidence>
<evidence type="ECO:0000256" key="5">
    <source>
        <dbReference type="ARBA" id="ARBA00022692"/>
    </source>
</evidence>
<keyword evidence="5 8" id="KW-0812">Transmembrane</keyword>
<keyword evidence="6 8" id="KW-1133">Transmembrane helix</keyword>
<dbReference type="GO" id="GO:0009103">
    <property type="term" value="P:lipopolysaccharide biosynthetic process"/>
    <property type="evidence" value="ECO:0007669"/>
    <property type="project" value="UniProtKB-ARBA"/>
</dbReference>
<dbReference type="InterPro" id="IPR058514">
    <property type="entry name" value="DUF8201"/>
</dbReference>
<evidence type="ECO:0000256" key="8">
    <source>
        <dbReference type="SAM" id="Phobius"/>
    </source>
</evidence>
<dbReference type="PANTHER" id="PTHR33908">
    <property type="entry name" value="MANNOSYLTRANSFERASE YKCB-RELATED"/>
    <property type="match status" value="1"/>
</dbReference>
<feature type="transmembrane region" description="Helical" evidence="8">
    <location>
        <begin position="367"/>
        <end position="387"/>
    </location>
</feature>
<proteinExistence type="predicted"/>
<feature type="transmembrane region" description="Helical" evidence="8">
    <location>
        <begin position="105"/>
        <end position="126"/>
    </location>
</feature>
<dbReference type="EMBL" id="JAACAK010000012">
    <property type="protein sequence ID" value="NIR73775.1"/>
    <property type="molecule type" value="Genomic_DNA"/>
</dbReference>
<keyword evidence="2" id="KW-1003">Cell membrane</keyword>
<keyword evidence="7 8" id="KW-0472">Membrane</keyword>
<organism evidence="10 11">
    <name type="scientific">Candidatus Kutchimonas denitrificans</name>
    <dbReference type="NCBI Taxonomy" id="3056748"/>
    <lineage>
        <taxon>Bacteria</taxon>
        <taxon>Pseudomonadati</taxon>
        <taxon>Gemmatimonadota</taxon>
        <taxon>Gemmatimonadia</taxon>
        <taxon>Candidatus Palauibacterales</taxon>
        <taxon>Candidatus Palauibacteraceae</taxon>
        <taxon>Candidatus Kutchimonas</taxon>
    </lineage>
</organism>
<sequence>MKERASARAWSILLVALTVGGGLSAVHLHVAQQGLDYSGPLLLLDHLFVLVVVLTLVAISTAVGQMALSQFAVQLGALENLVFGAAVGMGVMAVAFLVLGLVGGLYPITTVALPLGLGLVAHRKIIELPGLCRRAARELAPEDDDRALWAFGVSIFGAAMAFTLLYGMAPPVDWDALMYHLQVPKQFLEGHRVYLPVDNLHVSRVGLIHFLYLPLVALSSFAGPTMLGVVLTALLGLSVYSFCKRLLTAKTASLALGMLWGTTTILLVAITPRVDVSLAFYLFLAHYGLIVALSQPERADLFYLSAVLLGLAVGVKLSALPFIIGLGPLILWVVYSRSGTKPESLRPLTLFGIIFIAAALPWLFKNWLLLGAPLYPFLAAPILQPWLQPFFGSTEWPAAVDPELLGFIWELRASFNLRDAFFAPGRLTIEPEGAHYYLSPALLLLPLWFAFIKNKTLTWLVLPAPIFLFIVLVLLPSPNLRYLIPAAVPLTIVVAHMIVLVSERFLSKEMARVLVIALGCLSLVPTGTMARYWLTRARTPKYFSGTTSAEDYIRGRLGPGYPQVVTLANHDLAADSKILMVFDARGYYFERTVLQDNKGTNWPLISTIMNEDDCLESMNITHVLLGLGSIRYYVMGGLDPERVRWNEFQQFAARCLEPIYQDVALVLFRVKSQDQKAGSGKAEGVQ</sequence>
<keyword evidence="4" id="KW-0808">Transferase</keyword>
<feature type="transmembrane region" description="Helical" evidence="8">
    <location>
        <begin position="276"/>
        <end position="294"/>
    </location>
</feature>
<feature type="transmembrane region" description="Helical" evidence="8">
    <location>
        <begin position="47"/>
        <end position="68"/>
    </location>
</feature>
<feature type="domain" description="DUF8201" evidence="9">
    <location>
        <begin position="47"/>
        <end position="381"/>
    </location>
</feature>
<name>A0AAE4Z4T4_9BACT</name>
<feature type="transmembrane region" description="Helical" evidence="8">
    <location>
        <begin position="147"/>
        <end position="169"/>
    </location>
</feature>
<evidence type="ECO:0000256" key="4">
    <source>
        <dbReference type="ARBA" id="ARBA00022679"/>
    </source>
</evidence>
<evidence type="ECO:0000313" key="11">
    <source>
        <dbReference type="Proteomes" id="UP000702544"/>
    </source>
</evidence>
<feature type="transmembrane region" description="Helical" evidence="8">
    <location>
        <begin position="482"/>
        <end position="501"/>
    </location>
</feature>
<feature type="transmembrane region" description="Helical" evidence="8">
    <location>
        <begin position="252"/>
        <end position="270"/>
    </location>
</feature>
<dbReference type="GO" id="GO:0016763">
    <property type="term" value="F:pentosyltransferase activity"/>
    <property type="evidence" value="ECO:0007669"/>
    <property type="project" value="TreeGrafter"/>
</dbReference>
<dbReference type="AlphaFoldDB" id="A0AAE4Z4T4"/>
<dbReference type="Proteomes" id="UP000702544">
    <property type="component" value="Unassembled WGS sequence"/>
</dbReference>
<evidence type="ECO:0000259" key="9">
    <source>
        <dbReference type="Pfam" id="PF26626"/>
    </source>
</evidence>
<keyword evidence="3" id="KW-0328">Glycosyltransferase</keyword>
<gene>
    <name evidence="10" type="ORF">GWO12_01470</name>
</gene>
<dbReference type="Pfam" id="PF26626">
    <property type="entry name" value="DUF8201"/>
    <property type="match status" value="1"/>
</dbReference>
<feature type="transmembrane region" description="Helical" evidence="8">
    <location>
        <begin position="513"/>
        <end position="534"/>
    </location>
</feature>
<evidence type="ECO:0000256" key="2">
    <source>
        <dbReference type="ARBA" id="ARBA00022475"/>
    </source>
</evidence>
<dbReference type="PANTHER" id="PTHR33908:SF11">
    <property type="entry name" value="MEMBRANE PROTEIN"/>
    <property type="match status" value="1"/>
</dbReference>
<evidence type="ECO:0000256" key="7">
    <source>
        <dbReference type="ARBA" id="ARBA00023136"/>
    </source>
</evidence>
<feature type="transmembrane region" description="Helical" evidence="8">
    <location>
        <begin position="210"/>
        <end position="240"/>
    </location>
</feature>
<feature type="transmembrane region" description="Helical" evidence="8">
    <location>
        <begin position="459"/>
        <end position="476"/>
    </location>
</feature>
<dbReference type="InterPro" id="IPR050297">
    <property type="entry name" value="LipidA_mod_glycosyltrf_83"/>
</dbReference>
<dbReference type="GO" id="GO:0005886">
    <property type="term" value="C:plasma membrane"/>
    <property type="evidence" value="ECO:0007669"/>
    <property type="project" value="UniProtKB-SubCell"/>
</dbReference>
<reference evidence="10 11" key="1">
    <citation type="submission" date="2020-01" db="EMBL/GenBank/DDBJ databases">
        <title>Genomes assembled from Gulf of Kutch pelagic sediment metagenomes.</title>
        <authorList>
            <person name="Chandrashekar M."/>
            <person name="Mahajan M.S."/>
            <person name="Dave K.J."/>
            <person name="Vatsa P."/>
            <person name="Nathani N.M."/>
        </authorList>
    </citation>
    <scope>NUCLEOTIDE SEQUENCE [LARGE SCALE GENOMIC DNA]</scope>
    <source>
        <strain evidence="10">KS3-K002</strain>
    </source>
</reference>
<comment type="subcellular location">
    <subcellularLocation>
        <location evidence="1">Cell membrane</location>
        <topology evidence="1">Multi-pass membrane protein</topology>
    </subcellularLocation>
</comment>
<feature type="transmembrane region" description="Helical" evidence="8">
    <location>
        <begin position="434"/>
        <end position="452"/>
    </location>
</feature>
<evidence type="ECO:0000256" key="6">
    <source>
        <dbReference type="ARBA" id="ARBA00022989"/>
    </source>
</evidence>
<evidence type="ECO:0000256" key="3">
    <source>
        <dbReference type="ARBA" id="ARBA00022676"/>
    </source>
</evidence>
<evidence type="ECO:0000256" key="1">
    <source>
        <dbReference type="ARBA" id="ARBA00004651"/>
    </source>
</evidence>
<feature type="transmembrane region" description="Helical" evidence="8">
    <location>
        <begin position="344"/>
        <end position="360"/>
    </location>
</feature>
<comment type="caution">
    <text evidence="10">The sequence shown here is derived from an EMBL/GenBank/DDBJ whole genome shotgun (WGS) entry which is preliminary data.</text>
</comment>
<feature type="transmembrane region" description="Helical" evidence="8">
    <location>
        <begin position="301"/>
        <end position="324"/>
    </location>
</feature>